<comment type="caution">
    <text evidence="4">The sequence shown here is derived from an EMBL/GenBank/DDBJ whole genome shotgun (WGS) entry which is preliminary data.</text>
</comment>
<keyword evidence="2" id="KW-1133">Transmembrane helix</keyword>
<feature type="transmembrane region" description="Helical" evidence="2">
    <location>
        <begin position="75"/>
        <end position="94"/>
    </location>
</feature>
<dbReference type="RefSeq" id="WP_379520145.1">
    <property type="nucleotide sequence ID" value="NZ_JBHSPA010000056.1"/>
</dbReference>
<feature type="transmembrane region" description="Helical" evidence="2">
    <location>
        <begin position="41"/>
        <end position="63"/>
    </location>
</feature>
<evidence type="ECO:0000313" key="4">
    <source>
        <dbReference type="EMBL" id="MFC5830661.1"/>
    </source>
</evidence>
<accession>A0ABW1D0R5</accession>
<reference evidence="5" key="1">
    <citation type="journal article" date="2019" name="Int. J. Syst. Evol. Microbiol.">
        <title>The Global Catalogue of Microorganisms (GCM) 10K type strain sequencing project: providing services to taxonomists for standard genome sequencing and annotation.</title>
        <authorList>
            <consortium name="The Broad Institute Genomics Platform"/>
            <consortium name="The Broad Institute Genome Sequencing Center for Infectious Disease"/>
            <person name="Wu L."/>
            <person name="Ma J."/>
        </authorList>
    </citation>
    <scope>NUCLEOTIDE SEQUENCE [LARGE SCALE GENOMIC DNA]</scope>
    <source>
        <strain evidence="5">CCUG 53903</strain>
    </source>
</reference>
<feature type="region of interest" description="Disordered" evidence="1">
    <location>
        <begin position="1"/>
        <end position="36"/>
    </location>
</feature>
<feature type="transmembrane region" description="Helical" evidence="2">
    <location>
        <begin position="114"/>
        <end position="144"/>
    </location>
</feature>
<keyword evidence="5" id="KW-1185">Reference proteome</keyword>
<dbReference type="EMBL" id="JBHSPA010000056">
    <property type="protein sequence ID" value="MFC5830661.1"/>
    <property type="molecule type" value="Genomic_DNA"/>
</dbReference>
<dbReference type="Proteomes" id="UP001596058">
    <property type="component" value="Unassembled WGS sequence"/>
</dbReference>
<keyword evidence="2" id="KW-0812">Transmembrane</keyword>
<organism evidence="4 5">
    <name type="scientific">Nonomuraea insulae</name>
    <dbReference type="NCBI Taxonomy" id="1616787"/>
    <lineage>
        <taxon>Bacteria</taxon>
        <taxon>Bacillati</taxon>
        <taxon>Actinomycetota</taxon>
        <taxon>Actinomycetes</taxon>
        <taxon>Streptosporangiales</taxon>
        <taxon>Streptosporangiaceae</taxon>
        <taxon>Nonomuraea</taxon>
    </lineage>
</organism>
<evidence type="ECO:0000256" key="1">
    <source>
        <dbReference type="SAM" id="MobiDB-lite"/>
    </source>
</evidence>
<protein>
    <submittedName>
        <fullName evidence="4">Tripartite tricarboxylate transporter TctB family protein</fullName>
    </submittedName>
</protein>
<dbReference type="Pfam" id="PF07331">
    <property type="entry name" value="TctB"/>
    <property type="match status" value="1"/>
</dbReference>
<dbReference type="InterPro" id="IPR009936">
    <property type="entry name" value="DUF1468"/>
</dbReference>
<evidence type="ECO:0000256" key="2">
    <source>
        <dbReference type="SAM" id="Phobius"/>
    </source>
</evidence>
<feature type="compositionally biased region" description="Basic and acidic residues" evidence="1">
    <location>
        <begin position="1"/>
        <end position="28"/>
    </location>
</feature>
<keyword evidence="2" id="KW-0472">Membrane</keyword>
<name>A0ABW1D0R5_9ACTN</name>
<evidence type="ECO:0000313" key="5">
    <source>
        <dbReference type="Proteomes" id="UP001596058"/>
    </source>
</evidence>
<evidence type="ECO:0000259" key="3">
    <source>
        <dbReference type="Pfam" id="PF07331"/>
    </source>
</evidence>
<feature type="domain" description="DUF1468" evidence="3">
    <location>
        <begin position="51"/>
        <end position="179"/>
    </location>
</feature>
<proteinExistence type="predicted"/>
<sequence>MNRPARTTDDAMRPDGSRRSETPERPEAGEEASEEIRPAGAWASVVAALAPGVFGAAMAIMALSLGLGRLSEPGAGLWPFALGVLLVAVSVALLTTRRRQAACESFGRGGWSVVLGAVSLVAFIMLLPLVGFEIPTVVLIALWLKVIGGEGWRTTVAVSVLATAGFHALFVLALGVSIPHLIAI</sequence>
<feature type="transmembrane region" description="Helical" evidence="2">
    <location>
        <begin position="156"/>
        <end position="182"/>
    </location>
</feature>
<gene>
    <name evidence="4" type="ORF">ACFPZ3_42990</name>
</gene>